<proteinExistence type="predicted"/>
<gene>
    <name evidence="1" type="ORF">NIES267_08130</name>
</gene>
<sequence>MKISRVFADFHNADTEGRLRLNCTGTIEDLSRQKIRLLDGLRLVLYSEDLEADGIIQYSNEENVWVAVIDWDEIREGENVLIQEINL</sequence>
<evidence type="ECO:0000313" key="2">
    <source>
        <dbReference type="Proteomes" id="UP000218418"/>
    </source>
</evidence>
<keyword evidence="2" id="KW-1185">Reference proteome</keyword>
<organism evidence="1 2">
    <name type="scientific">Calothrix parasitica NIES-267</name>
    <dbReference type="NCBI Taxonomy" id="1973488"/>
    <lineage>
        <taxon>Bacteria</taxon>
        <taxon>Bacillati</taxon>
        <taxon>Cyanobacteriota</taxon>
        <taxon>Cyanophyceae</taxon>
        <taxon>Nostocales</taxon>
        <taxon>Calotrichaceae</taxon>
        <taxon>Calothrix</taxon>
    </lineage>
</organism>
<accession>A0A1Z4LJB7</accession>
<dbReference type="OrthoDB" id="574179at2"/>
<dbReference type="AlphaFoldDB" id="A0A1Z4LJB7"/>
<name>A0A1Z4LJB7_9CYAN</name>
<dbReference type="EMBL" id="AP018227">
    <property type="protein sequence ID" value="BAY81337.1"/>
    <property type="molecule type" value="Genomic_DNA"/>
</dbReference>
<reference evidence="1 2" key="1">
    <citation type="submission" date="2017-06" db="EMBL/GenBank/DDBJ databases">
        <title>Genome sequencing of cyanobaciteial culture collection at National Institute for Environmental Studies (NIES).</title>
        <authorList>
            <person name="Hirose Y."/>
            <person name="Shimura Y."/>
            <person name="Fujisawa T."/>
            <person name="Nakamura Y."/>
            <person name="Kawachi M."/>
        </authorList>
    </citation>
    <scope>NUCLEOTIDE SEQUENCE [LARGE SCALE GENOMIC DNA]</scope>
    <source>
        <strain evidence="1 2">NIES-267</strain>
    </source>
</reference>
<protein>
    <submittedName>
        <fullName evidence="1">Uncharacterized protein</fullName>
    </submittedName>
</protein>
<dbReference type="Proteomes" id="UP000218418">
    <property type="component" value="Chromosome"/>
</dbReference>
<evidence type="ECO:0000313" key="1">
    <source>
        <dbReference type="EMBL" id="BAY81337.1"/>
    </source>
</evidence>